<dbReference type="Proteomes" id="UP000032352">
    <property type="component" value="Chromosome"/>
</dbReference>
<dbReference type="InterPro" id="IPR036390">
    <property type="entry name" value="WH_DNA-bd_sf"/>
</dbReference>
<dbReference type="Pfam" id="PF13545">
    <property type="entry name" value="HTH_Crp_2"/>
    <property type="match status" value="1"/>
</dbReference>
<reference evidence="6 7" key="2">
    <citation type="journal article" date="2022" name="Mar. Drugs">
        <title>Bioassay-Guided Fractionation Leads to the Detection of Cholic Acid Generated by the Rare Thalassomonas sp.</title>
        <authorList>
            <person name="Pheiffer F."/>
            <person name="Schneider Y.K."/>
            <person name="Hansen E.H."/>
            <person name="Andersen J.H."/>
            <person name="Isaksson J."/>
            <person name="Busche T."/>
            <person name="R C."/>
            <person name="Kalinowski J."/>
            <person name="Zyl L.V."/>
            <person name="Trindade M."/>
        </authorList>
    </citation>
    <scope>NUCLEOTIDE SEQUENCE [LARGE SCALE GENOMIC DNA]</scope>
    <source>
        <strain evidence="6 7">XOM25</strain>
    </source>
</reference>
<dbReference type="PROSITE" id="PS50042">
    <property type="entry name" value="CNMP_BINDING_3"/>
    <property type="match status" value="1"/>
</dbReference>
<dbReference type="GO" id="GO:0003677">
    <property type="term" value="F:DNA binding"/>
    <property type="evidence" value="ECO:0007669"/>
    <property type="project" value="UniProtKB-KW"/>
</dbReference>
<dbReference type="GO" id="GO:0003700">
    <property type="term" value="F:DNA-binding transcription factor activity"/>
    <property type="evidence" value="ECO:0007669"/>
    <property type="project" value="TreeGrafter"/>
</dbReference>
<evidence type="ECO:0000256" key="1">
    <source>
        <dbReference type="ARBA" id="ARBA00023015"/>
    </source>
</evidence>
<evidence type="ECO:0000313" key="7">
    <source>
        <dbReference type="Proteomes" id="UP000032352"/>
    </source>
</evidence>
<feature type="domain" description="HTH crp-type" evidence="5">
    <location>
        <begin position="131"/>
        <end position="195"/>
    </location>
</feature>
<dbReference type="SMART" id="SM00419">
    <property type="entry name" value="HTH_CRP"/>
    <property type="match status" value="1"/>
</dbReference>
<organism evidence="6 7">
    <name type="scientific">Thalassomonas viridans</name>
    <dbReference type="NCBI Taxonomy" id="137584"/>
    <lineage>
        <taxon>Bacteria</taxon>
        <taxon>Pseudomonadati</taxon>
        <taxon>Pseudomonadota</taxon>
        <taxon>Gammaproteobacteria</taxon>
        <taxon>Alteromonadales</taxon>
        <taxon>Colwelliaceae</taxon>
        <taxon>Thalassomonas</taxon>
    </lineage>
</organism>
<sequence>MNKIPCVVNEYDTMQLPARHKVFDQGQICDNYIVVTSGIVKVYTRSNEGKELVLYRIQPGEICVLTTSCLMGFSHYPAEAVTETEVTARVIPRRDFDQLLGQSPGFREFVFQNFSQRLVDLMSQLEFIALESVGYRLNKYLYNNANSDNRIVATHQEISTEIGSAREVISRHLKALEKQQAIKLHRGSIELINPQALLN</sequence>
<dbReference type="Gene3D" id="1.10.10.10">
    <property type="entry name" value="Winged helix-like DNA-binding domain superfamily/Winged helix DNA-binding domain"/>
    <property type="match status" value="1"/>
</dbReference>
<protein>
    <submittedName>
        <fullName evidence="6">Crp/Fnr family transcriptional regulator</fullName>
    </submittedName>
</protein>
<dbReference type="Pfam" id="PF00027">
    <property type="entry name" value="cNMP_binding"/>
    <property type="match status" value="1"/>
</dbReference>
<name>A0AAF0C5K8_9GAMM</name>
<keyword evidence="7" id="KW-1185">Reference proteome</keyword>
<dbReference type="InterPro" id="IPR012318">
    <property type="entry name" value="HTH_CRP"/>
</dbReference>
<dbReference type="GO" id="GO:0005829">
    <property type="term" value="C:cytosol"/>
    <property type="evidence" value="ECO:0007669"/>
    <property type="project" value="TreeGrafter"/>
</dbReference>
<dbReference type="EMBL" id="CP059733">
    <property type="protein sequence ID" value="WDE03462.1"/>
    <property type="molecule type" value="Genomic_DNA"/>
</dbReference>
<dbReference type="InterPro" id="IPR018490">
    <property type="entry name" value="cNMP-bd_dom_sf"/>
</dbReference>
<reference evidence="6 7" key="1">
    <citation type="journal article" date="2015" name="Genome Announc.">
        <title>Draft Genome Sequences of Marine Isolates of Thalassomonas viridans and Thalassomonas actiniarum.</title>
        <authorList>
            <person name="Olonade I."/>
            <person name="van Zyl L.J."/>
            <person name="Trindade M."/>
        </authorList>
    </citation>
    <scope>NUCLEOTIDE SEQUENCE [LARGE SCALE GENOMIC DNA]</scope>
    <source>
        <strain evidence="6 7">XOM25</strain>
    </source>
</reference>
<gene>
    <name evidence="6" type="ORF">SG34_018965</name>
</gene>
<evidence type="ECO:0000256" key="3">
    <source>
        <dbReference type="ARBA" id="ARBA00023163"/>
    </source>
</evidence>
<dbReference type="InterPro" id="IPR000595">
    <property type="entry name" value="cNMP-bd_dom"/>
</dbReference>
<dbReference type="InterPro" id="IPR036388">
    <property type="entry name" value="WH-like_DNA-bd_sf"/>
</dbReference>
<dbReference type="PANTHER" id="PTHR24567:SF26">
    <property type="entry name" value="REGULATORY PROTEIN YEIL"/>
    <property type="match status" value="1"/>
</dbReference>
<dbReference type="KEGG" id="tvd:SG34_018965"/>
<accession>A0AAF0C5K8</accession>
<keyword evidence="2" id="KW-0238">DNA-binding</keyword>
<evidence type="ECO:0000259" key="4">
    <source>
        <dbReference type="PROSITE" id="PS50042"/>
    </source>
</evidence>
<dbReference type="AlphaFoldDB" id="A0AAF0C5K8"/>
<dbReference type="PROSITE" id="PS51063">
    <property type="entry name" value="HTH_CRP_2"/>
    <property type="match status" value="1"/>
</dbReference>
<evidence type="ECO:0000313" key="6">
    <source>
        <dbReference type="EMBL" id="WDE03462.1"/>
    </source>
</evidence>
<dbReference type="InterPro" id="IPR050397">
    <property type="entry name" value="Env_Response_Regulators"/>
</dbReference>
<evidence type="ECO:0000259" key="5">
    <source>
        <dbReference type="PROSITE" id="PS51063"/>
    </source>
</evidence>
<dbReference type="SUPFAM" id="SSF51206">
    <property type="entry name" value="cAMP-binding domain-like"/>
    <property type="match status" value="1"/>
</dbReference>
<dbReference type="InterPro" id="IPR014710">
    <property type="entry name" value="RmlC-like_jellyroll"/>
</dbReference>
<proteinExistence type="predicted"/>
<dbReference type="Gene3D" id="2.60.120.10">
    <property type="entry name" value="Jelly Rolls"/>
    <property type="match status" value="1"/>
</dbReference>
<dbReference type="RefSeq" id="WP_044842300.1">
    <property type="nucleotide sequence ID" value="NZ_CP059733.1"/>
</dbReference>
<dbReference type="SUPFAM" id="SSF46785">
    <property type="entry name" value="Winged helix' DNA-binding domain"/>
    <property type="match status" value="1"/>
</dbReference>
<evidence type="ECO:0000256" key="2">
    <source>
        <dbReference type="ARBA" id="ARBA00023125"/>
    </source>
</evidence>
<feature type="domain" description="Cyclic nucleotide-binding" evidence="4">
    <location>
        <begin position="7"/>
        <end position="117"/>
    </location>
</feature>
<dbReference type="PANTHER" id="PTHR24567">
    <property type="entry name" value="CRP FAMILY TRANSCRIPTIONAL REGULATORY PROTEIN"/>
    <property type="match status" value="1"/>
</dbReference>
<dbReference type="CDD" id="cd00038">
    <property type="entry name" value="CAP_ED"/>
    <property type="match status" value="1"/>
</dbReference>
<keyword evidence="1" id="KW-0805">Transcription regulation</keyword>
<keyword evidence="3" id="KW-0804">Transcription</keyword>